<keyword evidence="3" id="KW-1185">Reference proteome</keyword>
<dbReference type="AlphaFoldDB" id="A0A151SC78"/>
<feature type="non-terminal residue" evidence="2">
    <location>
        <position position="1"/>
    </location>
</feature>
<feature type="transmembrane region" description="Helical" evidence="1">
    <location>
        <begin position="74"/>
        <end position="95"/>
    </location>
</feature>
<sequence length="96" mass="10847">DMVLQLNHPINGESITGYNSANLAPAYEMLLRVIPQSEHIKGNTIYLSWFNSLFQQLPSDVNELVIAQHARPRIMMLIGGFLILVISFGKCTKLYK</sequence>
<keyword evidence="1" id="KW-0472">Membrane</keyword>
<gene>
    <name evidence="2" type="ORF">KK1_025688</name>
</gene>
<proteinExistence type="predicted"/>
<protein>
    <submittedName>
        <fullName evidence="2">Serine/threonine protein phosphatase 7 long form isogeny</fullName>
    </submittedName>
</protein>
<evidence type="ECO:0000256" key="1">
    <source>
        <dbReference type="SAM" id="Phobius"/>
    </source>
</evidence>
<evidence type="ECO:0000313" key="3">
    <source>
        <dbReference type="Proteomes" id="UP000075243"/>
    </source>
</evidence>
<name>A0A151SC78_CAJCA</name>
<evidence type="ECO:0000313" key="2">
    <source>
        <dbReference type="EMBL" id="KYP52383.1"/>
    </source>
</evidence>
<dbReference type="Proteomes" id="UP000075243">
    <property type="component" value="Unassembled WGS sequence"/>
</dbReference>
<dbReference type="EMBL" id="KQ483424">
    <property type="protein sequence ID" value="KYP52383.1"/>
    <property type="molecule type" value="Genomic_DNA"/>
</dbReference>
<organism evidence="2 3">
    <name type="scientific">Cajanus cajan</name>
    <name type="common">Pigeon pea</name>
    <name type="synonym">Cajanus indicus</name>
    <dbReference type="NCBI Taxonomy" id="3821"/>
    <lineage>
        <taxon>Eukaryota</taxon>
        <taxon>Viridiplantae</taxon>
        <taxon>Streptophyta</taxon>
        <taxon>Embryophyta</taxon>
        <taxon>Tracheophyta</taxon>
        <taxon>Spermatophyta</taxon>
        <taxon>Magnoliopsida</taxon>
        <taxon>eudicotyledons</taxon>
        <taxon>Gunneridae</taxon>
        <taxon>Pentapetalae</taxon>
        <taxon>rosids</taxon>
        <taxon>fabids</taxon>
        <taxon>Fabales</taxon>
        <taxon>Fabaceae</taxon>
        <taxon>Papilionoideae</taxon>
        <taxon>50 kb inversion clade</taxon>
        <taxon>NPAAA clade</taxon>
        <taxon>indigoferoid/millettioid clade</taxon>
        <taxon>Phaseoleae</taxon>
        <taxon>Cajanus</taxon>
    </lineage>
</organism>
<reference evidence="2" key="1">
    <citation type="journal article" date="2012" name="Nat. Biotechnol.">
        <title>Draft genome sequence of pigeonpea (Cajanus cajan), an orphan legume crop of resource-poor farmers.</title>
        <authorList>
            <person name="Varshney R.K."/>
            <person name="Chen W."/>
            <person name="Li Y."/>
            <person name="Bharti A.K."/>
            <person name="Saxena R.K."/>
            <person name="Schlueter J.A."/>
            <person name="Donoghue M.T."/>
            <person name="Azam S."/>
            <person name="Fan G."/>
            <person name="Whaley A.M."/>
            <person name="Farmer A.D."/>
            <person name="Sheridan J."/>
            <person name="Iwata A."/>
            <person name="Tuteja R."/>
            <person name="Penmetsa R.V."/>
            <person name="Wu W."/>
            <person name="Upadhyaya H.D."/>
            <person name="Yang S.P."/>
            <person name="Shah T."/>
            <person name="Saxena K.B."/>
            <person name="Michael T."/>
            <person name="McCombie W.R."/>
            <person name="Yang B."/>
            <person name="Zhang G."/>
            <person name="Yang H."/>
            <person name="Wang J."/>
            <person name="Spillane C."/>
            <person name="Cook D.R."/>
            <person name="May G.D."/>
            <person name="Xu X."/>
            <person name="Jackson S.A."/>
        </authorList>
    </citation>
    <scope>NUCLEOTIDE SEQUENCE [LARGE SCALE GENOMIC DNA]</scope>
</reference>
<keyword evidence="1" id="KW-0812">Transmembrane</keyword>
<dbReference type="Gramene" id="C.cajan_24472.t">
    <property type="protein sequence ID" value="C.cajan_24472.t.cds1"/>
    <property type="gene ID" value="C.cajan_24472"/>
</dbReference>
<keyword evidence="1" id="KW-1133">Transmembrane helix</keyword>
<accession>A0A151SC78</accession>